<dbReference type="KEGG" id="vos:KNV97_06000"/>
<name>A0A975YM00_9VIBR</name>
<accession>A0A975YM00</accession>
<protein>
    <submittedName>
        <fullName evidence="2">Helix-turn-helix domain-containing protein</fullName>
    </submittedName>
</protein>
<evidence type="ECO:0000313" key="2">
    <source>
        <dbReference type="EMBL" id="QXO15946.1"/>
    </source>
</evidence>
<evidence type="ECO:0000313" key="3">
    <source>
        <dbReference type="Proteomes" id="UP000694232"/>
    </source>
</evidence>
<dbReference type="InterPro" id="IPR025736">
    <property type="entry name" value="PucR_C-HTH_dom"/>
</dbReference>
<sequence>MISKKTSAKLYVHPNTLRYRIKRVEEICNINLHHYNDMCCLYFSLIL</sequence>
<dbReference type="RefSeq" id="WP_218561787.1">
    <property type="nucleotide sequence ID" value="NZ_CP076642.1"/>
</dbReference>
<dbReference type="Proteomes" id="UP000694232">
    <property type="component" value="Chromosome 2"/>
</dbReference>
<keyword evidence="3" id="KW-1185">Reference proteome</keyword>
<gene>
    <name evidence="2" type="ORF">KNV97_06000</name>
</gene>
<dbReference type="AlphaFoldDB" id="A0A975YM00"/>
<proteinExistence type="predicted"/>
<reference evidence="2" key="1">
    <citation type="submission" date="2021-06" db="EMBL/GenBank/DDBJ databases">
        <title>Vibrio nov. sp., novel gut bacterium isolated from Yellow Sea oyster.</title>
        <authorList>
            <person name="Muhammad N."/>
            <person name="Nguyen T.H."/>
            <person name="Lee Y.-J."/>
            <person name="Ko J."/>
            <person name="Kim S.-G."/>
        </authorList>
    </citation>
    <scope>NUCLEOTIDE SEQUENCE</scope>
    <source>
        <strain evidence="2">OG9-811</strain>
    </source>
</reference>
<evidence type="ECO:0000259" key="1">
    <source>
        <dbReference type="Pfam" id="PF13556"/>
    </source>
</evidence>
<dbReference type="EMBL" id="CP076642">
    <property type="protein sequence ID" value="QXO15946.1"/>
    <property type="molecule type" value="Genomic_DNA"/>
</dbReference>
<organism evidence="2 3">
    <name type="scientific">Vibrio ostreae</name>
    <dbReference type="NCBI Taxonomy" id="2841925"/>
    <lineage>
        <taxon>Bacteria</taxon>
        <taxon>Pseudomonadati</taxon>
        <taxon>Pseudomonadota</taxon>
        <taxon>Gammaproteobacteria</taxon>
        <taxon>Vibrionales</taxon>
        <taxon>Vibrionaceae</taxon>
        <taxon>Vibrio</taxon>
    </lineage>
</organism>
<dbReference type="Pfam" id="PF13556">
    <property type="entry name" value="HTH_30"/>
    <property type="match status" value="1"/>
</dbReference>
<feature type="domain" description="PucR C-terminal helix-turn-helix" evidence="1">
    <location>
        <begin position="4"/>
        <end position="46"/>
    </location>
</feature>